<feature type="domain" description="C3H1-type" evidence="7">
    <location>
        <begin position="266"/>
        <end position="294"/>
    </location>
</feature>
<name>A0A9P0EZA0_BEMTA</name>
<dbReference type="GO" id="GO:0003723">
    <property type="term" value="F:RNA binding"/>
    <property type="evidence" value="ECO:0007669"/>
    <property type="project" value="UniProtKB-UniRule"/>
</dbReference>
<dbReference type="GO" id="GO:0005634">
    <property type="term" value="C:nucleus"/>
    <property type="evidence" value="ECO:0007669"/>
    <property type="project" value="TreeGrafter"/>
</dbReference>
<evidence type="ECO:0000259" key="6">
    <source>
        <dbReference type="PROSITE" id="PS50102"/>
    </source>
</evidence>
<dbReference type="EMBL" id="OU963871">
    <property type="protein sequence ID" value="CAH0383084.1"/>
    <property type="molecule type" value="Genomic_DNA"/>
</dbReference>
<dbReference type="Proteomes" id="UP001152759">
    <property type="component" value="Chromosome 10"/>
</dbReference>
<evidence type="ECO:0000256" key="3">
    <source>
        <dbReference type="PROSITE-ProRule" id="PRU00176"/>
    </source>
</evidence>
<dbReference type="CDD" id="cd12257">
    <property type="entry name" value="RRM1_RBM26_like"/>
    <property type="match status" value="1"/>
</dbReference>
<gene>
    <name evidence="8" type="ORF">BEMITA_LOCUS2561</name>
</gene>
<feature type="compositionally biased region" description="Basic and acidic residues" evidence="5">
    <location>
        <begin position="897"/>
        <end position="939"/>
    </location>
</feature>
<feature type="region of interest" description="Disordered" evidence="5">
    <location>
        <begin position="875"/>
        <end position="939"/>
    </location>
</feature>
<dbReference type="Gene3D" id="3.30.70.330">
    <property type="match status" value="1"/>
</dbReference>
<dbReference type="PANTHER" id="PTHR14398">
    <property type="entry name" value="RNA RECOGNITION RRM/RNP DOMAIN"/>
    <property type="match status" value="1"/>
</dbReference>
<organism evidence="8 9">
    <name type="scientific">Bemisia tabaci</name>
    <name type="common">Sweetpotato whitefly</name>
    <name type="synonym">Aleurodes tabaci</name>
    <dbReference type="NCBI Taxonomy" id="7038"/>
    <lineage>
        <taxon>Eukaryota</taxon>
        <taxon>Metazoa</taxon>
        <taxon>Ecdysozoa</taxon>
        <taxon>Arthropoda</taxon>
        <taxon>Hexapoda</taxon>
        <taxon>Insecta</taxon>
        <taxon>Pterygota</taxon>
        <taxon>Neoptera</taxon>
        <taxon>Paraneoptera</taxon>
        <taxon>Hemiptera</taxon>
        <taxon>Sternorrhyncha</taxon>
        <taxon>Aleyrodoidea</taxon>
        <taxon>Aleyrodidae</taxon>
        <taxon>Aleyrodinae</taxon>
        <taxon>Bemisia</taxon>
    </lineage>
</organism>
<reference evidence="8" key="1">
    <citation type="submission" date="2021-12" db="EMBL/GenBank/DDBJ databases">
        <authorList>
            <person name="King R."/>
        </authorList>
    </citation>
    <scope>NUCLEOTIDE SEQUENCE</scope>
</reference>
<evidence type="ECO:0000256" key="1">
    <source>
        <dbReference type="ARBA" id="ARBA00022884"/>
    </source>
</evidence>
<keyword evidence="4" id="KW-0863">Zinc-finger</keyword>
<dbReference type="InterPro" id="IPR000504">
    <property type="entry name" value="RRM_dom"/>
</dbReference>
<comment type="function">
    <text evidence="2">May be involved in the turnover of nuclear polyadenylated (pA+) RNA.</text>
</comment>
<evidence type="ECO:0000313" key="8">
    <source>
        <dbReference type="EMBL" id="CAH0383084.1"/>
    </source>
</evidence>
<proteinExistence type="predicted"/>
<feature type="compositionally biased region" description="Basic residues" evidence="5">
    <location>
        <begin position="164"/>
        <end position="182"/>
    </location>
</feature>
<dbReference type="InterPro" id="IPR035979">
    <property type="entry name" value="RBD_domain_sf"/>
</dbReference>
<keyword evidence="9" id="KW-1185">Reference proteome</keyword>
<evidence type="ECO:0000259" key="7">
    <source>
        <dbReference type="PROSITE" id="PS50103"/>
    </source>
</evidence>
<dbReference type="PANTHER" id="PTHR14398:SF0">
    <property type="entry name" value="ZINC FINGER PROTEIN SWM"/>
    <property type="match status" value="1"/>
</dbReference>
<dbReference type="InterPro" id="IPR000571">
    <property type="entry name" value="Znf_CCCH"/>
</dbReference>
<dbReference type="InterPro" id="IPR045137">
    <property type="entry name" value="RBM26/27"/>
</dbReference>
<dbReference type="SUPFAM" id="SSF54928">
    <property type="entry name" value="RNA-binding domain, RBD"/>
    <property type="match status" value="2"/>
</dbReference>
<feature type="compositionally biased region" description="Basic and acidic residues" evidence="5">
    <location>
        <begin position="96"/>
        <end position="117"/>
    </location>
</feature>
<feature type="domain" description="RRM" evidence="6">
    <location>
        <begin position="411"/>
        <end position="485"/>
    </location>
</feature>
<dbReference type="GO" id="GO:0008270">
    <property type="term" value="F:zinc ion binding"/>
    <property type="evidence" value="ECO:0007669"/>
    <property type="project" value="UniProtKB-KW"/>
</dbReference>
<keyword evidence="4" id="KW-0479">Metal-binding</keyword>
<feature type="region of interest" description="Disordered" evidence="5">
    <location>
        <begin position="78"/>
        <end position="228"/>
    </location>
</feature>
<evidence type="ECO:0008006" key="10">
    <source>
        <dbReference type="Google" id="ProtNLM"/>
    </source>
</evidence>
<feature type="zinc finger region" description="C3H1-type" evidence="4">
    <location>
        <begin position="266"/>
        <end position="294"/>
    </location>
</feature>
<dbReference type="PROSITE" id="PS50103">
    <property type="entry name" value="ZF_C3H1"/>
    <property type="match status" value="1"/>
</dbReference>
<evidence type="ECO:0000313" key="9">
    <source>
        <dbReference type="Proteomes" id="UP001152759"/>
    </source>
</evidence>
<feature type="region of interest" description="Disordered" evidence="5">
    <location>
        <begin position="638"/>
        <end position="704"/>
    </location>
</feature>
<evidence type="ECO:0000256" key="4">
    <source>
        <dbReference type="PROSITE-ProRule" id="PRU00723"/>
    </source>
</evidence>
<feature type="compositionally biased region" description="Basic and acidic residues" evidence="5">
    <location>
        <begin position="645"/>
        <end position="679"/>
    </location>
</feature>
<keyword evidence="1 3" id="KW-0694">RNA-binding</keyword>
<dbReference type="AlphaFoldDB" id="A0A9P0EZA0"/>
<dbReference type="InterPro" id="IPR002483">
    <property type="entry name" value="PWI_dom"/>
</dbReference>
<dbReference type="PROSITE" id="PS50102">
    <property type="entry name" value="RRM"/>
    <property type="match status" value="1"/>
</dbReference>
<sequence length="939" mass="105910">MIIEEPEVFKAWLIDKLKVLCDAEPEALAKYVYALAKKDKPLAELKETMIQQLEVFLNETTANFVTVLINTISDKTYLTSSTPAEEKPAPNAETAEVVKTEQTEAKADLKTDVKTESRLPSAVVEKSSSDTSSKLKRKHSFSPEHKTKYSRTKRRSSSSSGSKSRSRSRSKSKSRSRSRSRSRSWSYEHRHSYRRNRSYRNWSPEHPKRTRTIRKSPPNHSKSPIDYKKGSWHTLADWEKPVSPGGTIIQRNLNHPPPRFNGPPPNIYAKKCADFEEKGFCMKGDLCMFDHGTDPVVLDNVDSVPFSLPVQPDVLHPSGPDSLYANPMVNLQGPLLGPPPSNLEYNPAAPNMEPWPPSNYIGGPFNNRGPLNKQRELISVPTSAKAGLQDFTRSDSLQKPKSFNQQNIPTNSLLLKKIPTHLNNISRLNNHFYKFGRINKIQVFYEGQPDAALITFSSVAEAQAAYRSPEPILNNRFIKMFYYQTDKSLVNGKIQDSIANKRNVGNTSAVNMQLNRPKVPETSNGATPKQMDSTTTFQKTGAYNLVKDPGRKPVVEKLNVLKKTVTIYKKKQELLQKLIKQQKDLILLIEKGSLSEEQRSKIFETISSLQVQIEGIKESIKEAQADMSKTASLIKSKPGTQLVKSEPKVKTEPVEQSEAAEKVEIKGESSDADSAEKPSAENQSDSKASKENEADSSQPQKKQALTEMQRKILDLKKQMQALTDSKTLAQSLKKPFFNNPNKFSRNLTFTRNPTAPETTKKNVFALSNPTTTAPAQPSKFPAAANVDHRPTKLLISGYEYDDETELLQNLAAFGEIEDYISDPTTPSIIVSYKTRKEAEIALVKGKMFKDRKLSIMWYNEPVPYKAMKRTLSCSSDHSTDKSFQDDITSPDHYSYSRKFDSSHEDDSDCDRKSDRDIDEKLDLKSDSSQREFDWNRLSH</sequence>
<dbReference type="KEGG" id="btab:109037718"/>
<accession>A0A9P0EZA0</accession>
<protein>
    <recommendedName>
        <fullName evidence="10">RNA-binding protein 26</fullName>
    </recommendedName>
</protein>
<dbReference type="SMART" id="SM00360">
    <property type="entry name" value="RRM"/>
    <property type="match status" value="2"/>
</dbReference>
<evidence type="ECO:0000256" key="5">
    <source>
        <dbReference type="SAM" id="MobiDB-lite"/>
    </source>
</evidence>
<dbReference type="InterPro" id="IPR012677">
    <property type="entry name" value="Nucleotide-bd_a/b_plait_sf"/>
</dbReference>
<dbReference type="Pfam" id="PF01480">
    <property type="entry name" value="PWI"/>
    <property type="match status" value="1"/>
</dbReference>
<evidence type="ECO:0000256" key="2">
    <source>
        <dbReference type="ARBA" id="ARBA00043866"/>
    </source>
</evidence>
<dbReference type="Pfam" id="PF14605">
    <property type="entry name" value="Nup35_RRM_2"/>
    <property type="match status" value="1"/>
</dbReference>
<keyword evidence="4" id="KW-0862">Zinc</keyword>